<proteinExistence type="predicted"/>
<dbReference type="AlphaFoldDB" id="A0A1E4T9K7"/>
<protein>
    <recommendedName>
        <fullName evidence="2">Ribosome-assembly protein 3 C-terminal domain-containing protein</fullName>
    </recommendedName>
</protein>
<evidence type="ECO:0000313" key="3">
    <source>
        <dbReference type="EMBL" id="ODV88419.1"/>
    </source>
</evidence>
<name>A0A1E4T9K7_9ASCO</name>
<reference evidence="4" key="1">
    <citation type="submission" date="2016-02" db="EMBL/GenBank/DDBJ databases">
        <title>Comparative genomics of biotechnologically important yeasts.</title>
        <authorList>
            <consortium name="DOE Joint Genome Institute"/>
            <person name="Riley R."/>
            <person name="Haridas S."/>
            <person name="Wolfe K.H."/>
            <person name="Lopes M.R."/>
            <person name="Hittinger C.T."/>
            <person name="Goker M."/>
            <person name="Salamov A."/>
            <person name="Wisecaver J."/>
            <person name="Long T.M."/>
            <person name="Aerts A.L."/>
            <person name="Barry K."/>
            <person name="Choi C."/>
            <person name="Clum A."/>
            <person name="Coughlan A.Y."/>
            <person name="Deshpande S."/>
            <person name="Douglass A.P."/>
            <person name="Hanson S.J."/>
            <person name="Klenk H.-P."/>
            <person name="Labutti K."/>
            <person name="Lapidus A."/>
            <person name="Lindquist E."/>
            <person name="Lipzen A."/>
            <person name="Meier-Kolthoff J.P."/>
            <person name="Ohm R.A."/>
            <person name="Otillar R.P."/>
            <person name="Pangilinan J."/>
            <person name="Peng Y."/>
            <person name="Rokas A."/>
            <person name="Rosa C.A."/>
            <person name="Scheuner C."/>
            <person name="Sibirny A.A."/>
            <person name="Slot J.C."/>
            <person name="Stielow J.B."/>
            <person name="Sun H."/>
            <person name="Kurtzman C.P."/>
            <person name="Blackwell M."/>
            <person name="Jeffries T.W."/>
            <person name="Grigoriev I.V."/>
        </authorList>
    </citation>
    <scope>NUCLEOTIDE SEQUENCE [LARGE SCALE GENOMIC DNA]</scope>
    <source>
        <strain evidence="4">NRRL Y-17796</strain>
    </source>
</reference>
<sequence length="133" mass="15208">MTQPERKKKRQRKSRAVQGDSSSSSDEETQVAEDVQMEDEQPEESDTEKPVESATVPRATPKQIIEDMKKLPPVLRDYDNDKASEQKFLKAVTDEFAQEILQLRESKDFDVSHIPILASTLKQGRNVFESDEL</sequence>
<accession>A0A1E4T9K7</accession>
<feature type="compositionally biased region" description="Acidic residues" evidence="1">
    <location>
        <begin position="25"/>
        <end position="46"/>
    </location>
</feature>
<feature type="region of interest" description="Disordered" evidence="1">
    <location>
        <begin position="1"/>
        <end position="68"/>
    </location>
</feature>
<dbReference type="Pfam" id="PF14615">
    <property type="entry name" value="Rsa3"/>
    <property type="match status" value="1"/>
</dbReference>
<dbReference type="InterPro" id="IPR028217">
    <property type="entry name" value="Rsa3_C"/>
</dbReference>
<keyword evidence="4" id="KW-1185">Reference proteome</keyword>
<feature type="compositionally biased region" description="Basic residues" evidence="1">
    <location>
        <begin position="1"/>
        <end position="15"/>
    </location>
</feature>
<dbReference type="Proteomes" id="UP000095023">
    <property type="component" value="Unassembled WGS sequence"/>
</dbReference>
<gene>
    <name evidence="3" type="ORF">CANCADRAFT_4556</name>
</gene>
<dbReference type="EMBL" id="KV453844">
    <property type="protein sequence ID" value="ODV88419.1"/>
    <property type="molecule type" value="Genomic_DNA"/>
</dbReference>
<feature type="domain" description="Ribosome-assembly protein 3 C-terminal" evidence="2">
    <location>
        <begin position="85"/>
        <end position="128"/>
    </location>
</feature>
<evidence type="ECO:0000256" key="1">
    <source>
        <dbReference type="SAM" id="MobiDB-lite"/>
    </source>
</evidence>
<organism evidence="3 4">
    <name type="scientific">Tortispora caseinolytica NRRL Y-17796</name>
    <dbReference type="NCBI Taxonomy" id="767744"/>
    <lineage>
        <taxon>Eukaryota</taxon>
        <taxon>Fungi</taxon>
        <taxon>Dikarya</taxon>
        <taxon>Ascomycota</taxon>
        <taxon>Saccharomycotina</taxon>
        <taxon>Trigonopsidomycetes</taxon>
        <taxon>Trigonopsidales</taxon>
        <taxon>Trigonopsidaceae</taxon>
        <taxon>Tortispora</taxon>
    </lineage>
</organism>
<evidence type="ECO:0000313" key="4">
    <source>
        <dbReference type="Proteomes" id="UP000095023"/>
    </source>
</evidence>
<evidence type="ECO:0000259" key="2">
    <source>
        <dbReference type="Pfam" id="PF14615"/>
    </source>
</evidence>
<dbReference type="OrthoDB" id="69550at2759"/>